<feature type="compositionally biased region" description="Basic and acidic residues" evidence="4">
    <location>
        <begin position="488"/>
        <end position="498"/>
    </location>
</feature>
<keyword evidence="7" id="KW-1185">Reference proteome</keyword>
<feature type="compositionally biased region" description="Basic and acidic residues" evidence="4">
    <location>
        <begin position="699"/>
        <end position="716"/>
    </location>
</feature>
<feature type="compositionally biased region" description="Gly residues" evidence="4">
    <location>
        <begin position="925"/>
        <end position="934"/>
    </location>
</feature>
<dbReference type="Proteomes" id="UP000694565">
    <property type="component" value="Unplaced"/>
</dbReference>
<reference evidence="6" key="2">
    <citation type="submission" date="2025-09" db="UniProtKB">
        <authorList>
            <consortium name="Ensembl"/>
        </authorList>
    </citation>
    <scope>IDENTIFICATION</scope>
</reference>
<comment type="similarity">
    <text evidence="1">Belongs to the peptidase C19 family.</text>
</comment>
<keyword evidence="3" id="KW-0378">Hydrolase</keyword>
<dbReference type="InterPro" id="IPR052398">
    <property type="entry name" value="Ubiquitin_hydrolase_53/54"/>
</dbReference>
<dbReference type="SUPFAM" id="SSF54001">
    <property type="entry name" value="Cysteine proteinases"/>
    <property type="match status" value="1"/>
</dbReference>
<feature type="region of interest" description="Disordered" evidence="4">
    <location>
        <begin position="598"/>
        <end position="650"/>
    </location>
</feature>
<feature type="region of interest" description="Disordered" evidence="4">
    <location>
        <begin position="919"/>
        <end position="938"/>
    </location>
</feature>
<protein>
    <submittedName>
        <fullName evidence="6">Ubiquitin specific peptidase 54a</fullName>
    </submittedName>
</protein>
<reference evidence="6" key="1">
    <citation type="submission" date="2025-08" db="UniProtKB">
        <authorList>
            <consortium name="Ensembl"/>
        </authorList>
    </citation>
    <scope>IDENTIFICATION</scope>
</reference>
<dbReference type="CDD" id="cd02257">
    <property type="entry name" value="Peptidase_C19"/>
    <property type="match status" value="1"/>
</dbReference>
<sequence length="1099" mass="121862">MSWKRNYFANGGVGMQGMLTPRTMTSIAPSKGLSNEPGQNSCFLNSALQVLWHLDIFRRSFRQLTTHKCMEDSCIFCALKSIFAQFQYSSERVLPSDALRSALAKTFQDEQRFQLGIMDDAAECFENILMRIHFHIADETKEDICTAKHCIPHQKFAMTLFEQCVCSNCGAASDPLPFIQMVHYISTTSLCNQAVKMLETREKATPGMFGELLRNASMGDLRSCPSQCGQQLRIARVLLNSPEIITIGLVWDSEHSDLAEDVIHTLGTCLRLGDLFYRVTEEKARQSELYLVGMVCYYGKHYSTFFFQTKIRRWMYFDDAHVKEIGPKWKDVVSRCIKGHYQPLLLLYADPRGTPVSVQDLPSRFDLHHLTKACYDSEDSGREQSISSDTRTDSSTESYSYRQPSHSHHESLASHYSSDSQGTVICTERPDGALHASLCSLDTIGHVTDSEQHQSLRKGGGAGDRRRSSSRHRRSKLDNEAPTAGYHSEGETLKEQQVPRHLPKPPSSFSSSTSRLRDFKETMSNIIHSRPSSSSSSSSLPAAVKPHDWEADSTSSESKSSCSGGAGSGRYRPAWRPRREALNIDSIFNRERRRQAGYSPLGASLPDDCGAPASGGADLPPPPPPPPRLIQRMESGYESSERNSSSPVSLDLNLGPAWRNIRSKSSGALLQELSSANRGSLAPPIGRSELDELQEEVQRRAREEEQHRRQEKEREAALGFNPRPSKYLDLDQLQIQGKGDNFERCVSEAELLLDQSVRLEQAGEVAAVLSAVNEAVSKLQLVAAEGGASSHSRLQRCMRRARSLQQRMQLQQQQQDSEAVRQQPQQQQEEGQQLQEQVAPLSSSFPVRNWSCLDPRDVVDSPVDPPISPPLYSTPDPPSNAPPPPVVSWPEPPSSAPPSQDYKAALPVERWAENVNRYYGSQNAPGGGGGGGGVAEPDEELSELDSLYQASLLAPSMPRGSRGVSPQPTNNKPGVRRMPSGSGRSKTPTAEIERYAYRTPVTTHKVLYACWQSKHVSALPASVCVCVEDESYSAANLRRIARSLSGTAIGSRPQNPSPSDSCVSYTHTHAHTHTYTVDWFSFNTLLSCLYDVTAAWFTF</sequence>
<feature type="region of interest" description="Disordered" evidence="4">
    <location>
        <begin position="785"/>
        <end position="840"/>
    </location>
</feature>
<feature type="region of interest" description="Disordered" evidence="4">
    <location>
        <begin position="527"/>
        <end position="574"/>
    </location>
</feature>
<feature type="region of interest" description="Disordered" evidence="4">
    <location>
        <begin position="450"/>
        <end position="515"/>
    </location>
</feature>
<dbReference type="GO" id="GO:0016579">
    <property type="term" value="P:protein deubiquitination"/>
    <property type="evidence" value="ECO:0007669"/>
    <property type="project" value="InterPro"/>
</dbReference>
<dbReference type="InterPro" id="IPR038765">
    <property type="entry name" value="Papain-like_cys_pep_sf"/>
</dbReference>
<feature type="compositionally biased region" description="Low complexity" evidence="4">
    <location>
        <begin position="385"/>
        <end position="402"/>
    </location>
</feature>
<dbReference type="Gene3D" id="3.90.70.10">
    <property type="entry name" value="Cysteine proteinases"/>
    <property type="match status" value="1"/>
</dbReference>
<feature type="region of interest" description="Disordered" evidence="4">
    <location>
        <begin position="954"/>
        <end position="990"/>
    </location>
</feature>
<feature type="compositionally biased region" description="Low complexity" evidence="4">
    <location>
        <begin position="634"/>
        <end position="649"/>
    </location>
</feature>
<evidence type="ECO:0000313" key="6">
    <source>
        <dbReference type="Ensembl" id="ENSCLMP00005046431.1"/>
    </source>
</evidence>
<evidence type="ECO:0000256" key="4">
    <source>
        <dbReference type="SAM" id="MobiDB-lite"/>
    </source>
</evidence>
<evidence type="ECO:0000259" key="5">
    <source>
        <dbReference type="PROSITE" id="PS50235"/>
    </source>
</evidence>
<dbReference type="PROSITE" id="PS50235">
    <property type="entry name" value="USP_3"/>
    <property type="match status" value="1"/>
</dbReference>
<evidence type="ECO:0000256" key="1">
    <source>
        <dbReference type="ARBA" id="ARBA00009085"/>
    </source>
</evidence>
<name>A0A8C3AVD2_CYCLU</name>
<feature type="compositionally biased region" description="Basic residues" evidence="4">
    <location>
        <begin position="793"/>
        <end position="802"/>
    </location>
</feature>
<feature type="region of interest" description="Disordered" evidence="4">
    <location>
        <begin position="376"/>
        <end position="417"/>
    </location>
</feature>
<evidence type="ECO:0000256" key="3">
    <source>
        <dbReference type="ARBA" id="ARBA00022801"/>
    </source>
</evidence>
<dbReference type="Pfam" id="PF00443">
    <property type="entry name" value="UCH"/>
    <property type="match status" value="1"/>
</dbReference>
<evidence type="ECO:0000313" key="7">
    <source>
        <dbReference type="Proteomes" id="UP000694565"/>
    </source>
</evidence>
<feature type="compositionally biased region" description="Pro residues" evidence="4">
    <location>
        <begin position="619"/>
        <end position="628"/>
    </location>
</feature>
<feature type="compositionally biased region" description="Low complexity" evidence="4">
    <location>
        <begin position="803"/>
        <end position="815"/>
    </location>
</feature>
<dbReference type="GO" id="GO:0004843">
    <property type="term" value="F:cysteine-type deubiquitinase activity"/>
    <property type="evidence" value="ECO:0007669"/>
    <property type="project" value="InterPro"/>
</dbReference>
<accession>A0A8C3AVD2</accession>
<dbReference type="PANTHER" id="PTHR22975:SF5">
    <property type="entry name" value="INACTIVE UBIQUITIN CARBOXYL-TERMINAL HYDROLASE 54"/>
    <property type="match status" value="1"/>
</dbReference>
<dbReference type="PANTHER" id="PTHR22975">
    <property type="entry name" value="UBIQUITIN SPECIFIC PROTEINASE"/>
    <property type="match status" value="1"/>
</dbReference>
<feature type="domain" description="USP" evidence="5">
    <location>
        <begin position="31"/>
        <end position="351"/>
    </location>
</feature>
<feature type="region of interest" description="Disordered" evidence="4">
    <location>
        <begin position="852"/>
        <end position="902"/>
    </location>
</feature>
<feature type="compositionally biased region" description="Low complexity" evidence="4">
    <location>
        <begin position="553"/>
        <end position="563"/>
    </location>
</feature>
<dbReference type="GeneTree" id="ENSGT00940000155571"/>
<dbReference type="InterPro" id="IPR001394">
    <property type="entry name" value="Peptidase_C19_UCH"/>
</dbReference>
<keyword evidence="2" id="KW-0833">Ubl conjugation pathway</keyword>
<feature type="compositionally biased region" description="Pro residues" evidence="4">
    <location>
        <begin position="875"/>
        <end position="896"/>
    </location>
</feature>
<feature type="compositionally biased region" description="Low complexity" evidence="4">
    <location>
        <begin position="822"/>
        <end position="837"/>
    </location>
</feature>
<proteinExistence type="inferred from homology"/>
<feature type="region of interest" description="Disordered" evidence="4">
    <location>
        <begin position="699"/>
        <end position="723"/>
    </location>
</feature>
<dbReference type="InterPro" id="IPR028889">
    <property type="entry name" value="USP"/>
</dbReference>
<dbReference type="AlphaFoldDB" id="A0A8C3AVD2"/>
<organism evidence="6 7">
    <name type="scientific">Cyclopterus lumpus</name>
    <name type="common">Lumpsucker</name>
    <dbReference type="NCBI Taxonomy" id="8103"/>
    <lineage>
        <taxon>Eukaryota</taxon>
        <taxon>Metazoa</taxon>
        <taxon>Chordata</taxon>
        <taxon>Craniata</taxon>
        <taxon>Vertebrata</taxon>
        <taxon>Euteleostomi</taxon>
        <taxon>Actinopterygii</taxon>
        <taxon>Neopterygii</taxon>
        <taxon>Teleostei</taxon>
        <taxon>Neoteleostei</taxon>
        <taxon>Acanthomorphata</taxon>
        <taxon>Eupercaria</taxon>
        <taxon>Perciformes</taxon>
        <taxon>Cottioidei</taxon>
        <taxon>Cottales</taxon>
        <taxon>Cyclopteridae</taxon>
        <taxon>Cyclopterus</taxon>
    </lineage>
</organism>
<dbReference type="FunFam" id="3.90.70.10:FF:000041">
    <property type="entry name" value="Inactive ubiquitin carboxyl-terminal hydrolase 53"/>
    <property type="match status" value="1"/>
</dbReference>
<evidence type="ECO:0000256" key="2">
    <source>
        <dbReference type="ARBA" id="ARBA00022786"/>
    </source>
</evidence>
<dbReference type="Ensembl" id="ENSCLMT00005048041.1">
    <property type="protein sequence ID" value="ENSCLMP00005046431.1"/>
    <property type="gene ID" value="ENSCLMG00005021385.1"/>
</dbReference>